<dbReference type="Gene3D" id="2.60.40.10">
    <property type="entry name" value="Immunoglobulins"/>
    <property type="match status" value="1"/>
</dbReference>
<dbReference type="RefSeq" id="WP_103932566.1">
    <property type="nucleotide sequence ID" value="NZ_FNVA01000002.1"/>
</dbReference>
<evidence type="ECO:0000256" key="1">
    <source>
        <dbReference type="SAM" id="MobiDB-lite"/>
    </source>
</evidence>
<evidence type="ECO:0000313" key="4">
    <source>
        <dbReference type="Proteomes" id="UP000236728"/>
    </source>
</evidence>
<dbReference type="OrthoDB" id="102739at2"/>
<name>A0A1H5WN19_9BACT</name>
<dbReference type="EMBL" id="FNVA01000002">
    <property type="protein sequence ID" value="SEG00854.1"/>
    <property type="molecule type" value="Genomic_DNA"/>
</dbReference>
<accession>A0A1H5WN19</accession>
<dbReference type="Proteomes" id="UP000236728">
    <property type="component" value="Unassembled WGS sequence"/>
</dbReference>
<protein>
    <recommendedName>
        <fullName evidence="5">OmpA family protein</fullName>
    </recommendedName>
</protein>
<evidence type="ECO:0008006" key="5">
    <source>
        <dbReference type="Google" id="ProtNLM"/>
    </source>
</evidence>
<sequence length="557" mass="58443">MLRRTILSSAIALGLSLAPAALSAQAPKSASEYPDTHFEIYGGYGYLRPFNSAVNQISYTPTSNLNATASVTGYFNHWFGVQVQGVYFSGSLEHYSFLPTCYGWQCDNHFTSAEAGPVVRWQLGPVVPFVHLLAGGVRAGGPAAQPITWGTGVTGGGGVDLVLPFWNKHLAVRAVQADVDYSHTHFPHPAVYNQTLGGVGDLKAVHLSGGLVYRFGAPEVSQSVMLGCTAEPVSIHPGDPVTVTGSTLYLNPRHKADYTWTANGGQVTSKGETATIDTTGLAPGQYTVSGHVSQGARASQQASCVAPFTVKAFEPPTVTCSANPSTVTSGTGVQISTVGTSPQNRPLTYSYTTSAGQITSNGTTATLNTAGLGATLINIGCSAVDDLGQSATAATSVTVNALPVPVIPQTQSLCSIAFSRDKRRPVRVDNEAKGCLDDVALSMQQHTDAKLVMIGNASPDEVPQSAAERAMNARQYLVQEKGIDPARVELRVGDTSGRTVNDVLVPAGATFNDANTQVFDESTIKRHGQAYGTTSAGLKPLHKRKPMAARTGIPPQQ</sequence>
<keyword evidence="4" id="KW-1185">Reference proteome</keyword>
<organism evidence="3 4">
    <name type="scientific">Bryocella elongata</name>
    <dbReference type="NCBI Taxonomy" id="863522"/>
    <lineage>
        <taxon>Bacteria</taxon>
        <taxon>Pseudomonadati</taxon>
        <taxon>Acidobacteriota</taxon>
        <taxon>Terriglobia</taxon>
        <taxon>Terriglobales</taxon>
        <taxon>Acidobacteriaceae</taxon>
        <taxon>Bryocella</taxon>
    </lineage>
</organism>
<gene>
    <name evidence="3" type="ORF">SAMN05421819_1665</name>
</gene>
<dbReference type="AlphaFoldDB" id="A0A1H5WN19"/>
<feature type="signal peptide" evidence="2">
    <location>
        <begin position="1"/>
        <end position="20"/>
    </location>
</feature>
<evidence type="ECO:0000256" key="2">
    <source>
        <dbReference type="SAM" id="SignalP"/>
    </source>
</evidence>
<proteinExistence type="predicted"/>
<feature type="region of interest" description="Disordered" evidence="1">
    <location>
        <begin position="533"/>
        <end position="557"/>
    </location>
</feature>
<evidence type="ECO:0000313" key="3">
    <source>
        <dbReference type="EMBL" id="SEG00854.1"/>
    </source>
</evidence>
<keyword evidence="2" id="KW-0732">Signal</keyword>
<reference evidence="3 4" key="1">
    <citation type="submission" date="2016-10" db="EMBL/GenBank/DDBJ databases">
        <authorList>
            <person name="de Groot N.N."/>
        </authorList>
    </citation>
    <scope>NUCLEOTIDE SEQUENCE [LARGE SCALE GENOMIC DNA]</scope>
    <source>
        <strain evidence="3 4">DSM 22489</strain>
    </source>
</reference>
<dbReference type="InterPro" id="IPR013783">
    <property type="entry name" value="Ig-like_fold"/>
</dbReference>
<feature type="chain" id="PRO_5009288478" description="OmpA family protein" evidence="2">
    <location>
        <begin position="21"/>
        <end position="557"/>
    </location>
</feature>